<dbReference type="GO" id="GO:0006633">
    <property type="term" value="P:fatty acid biosynthetic process"/>
    <property type="evidence" value="ECO:0007669"/>
    <property type="project" value="InterPro"/>
</dbReference>
<evidence type="ECO:0000256" key="1">
    <source>
        <dbReference type="ARBA" id="ARBA00022516"/>
    </source>
</evidence>
<keyword evidence="2 9" id="KW-0808">Transferase</keyword>
<keyword evidence="1" id="KW-0444">Lipid biosynthesis</keyword>
<protein>
    <submittedName>
        <fullName evidence="9">Phosphopantethiene-protein transferase</fullName>
    </submittedName>
</protein>
<evidence type="ECO:0000313" key="9">
    <source>
        <dbReference type="EMBL" id="EFK96903.1"/>
    </source>
</evidence>
<organism evidence="9">
    <name type="scientific">sediment metagenome</name>
    <dbReference type="NCBI Taxonomy" id="749907"/>
    <lineage>
        <taxon>unclassified sequences</taxon>
        <taxon>metagenomes</taxon>
        <taxon>ecological metagenomes</taxon>
    </lineage>
</organism>
<dbReference type="Gene3D" id="3.90.470.20">
    <property type="entry name" value="4'-phosphopantetheinyl transferase domain"/>
    <property type="match status" value="1"/>
</dbReference>
<evidence type="ECO:0000256" key="4">
    <source>
        <dbReference type="ARBA" id="ARBA00022832"/>
    </source>
</evidence>
<name>D9PHR4_9ZZZZ</name>
<dbReference type="HAMAP" id="MF_00101">
    <property type="entry name" value="AcpS"/>
    <property type="match status" value="1"/>
</dbReference>
<dbReference type="InterPro" id="IPR008278">
    <property type="entry name" value="4-PPantetheinyl_Trfase_dom"/>
</dbReference>
<reference evidence="9" key="2">
    <citation type="journal article" date="2011" name="Microb. Ecol.">
        <title>Taxonomic and Functional Metagenomic Profiling of the Microbial Community in the Anoxic Sediment of a Sub-saline Shallow Lake (Laguna de Carrizo, Central Spain).</title>
        <authorList>
            <person name="Ferrer M."/>
            <person name="Guazzaroni M.E."/>
            <person name="Richter M."/>
            <person name="Garcia-Salamanca A."/>
            <person name="Yarza P."/>
            <person name="Suarez-Suarez A."/>
            <person name="Solano J."/>
            <person name="Alcaide M."/>
            <person name="van Dillewijn P."/>
            <person name="Molina-Henares M.A."/>
            <person name="Lopez-Cortes N."/>
            <person name="Al-Ramahi Y."/>
            <person name="Guerrero C."/>
            <person name="Acosta A."/>
            <person name="de Eugenio L.I."/>
            <person name="Martinez V."/>
            <person name="Marques S."/>
            <person name="Rojo F."/>
            <person name="Santero E."/>
            <person name="Genilloud O."/>
            <person name="Perez-Perez J."/>
            <person name="Rossello-Mora R."/>
            <person name="Ramos J.L."/>
        </authorList>
    </citation>
    <scope>NUCLEOTIDE SEQUENCE</scope>
</reference>
<keyword evidence="5" id="KW-0460">Magnesium</keyword>
<proteinExistence type="inferred from homology"/>
<evidence type="ECO:0000256" key="6">
    <source>
        <dbReference type="ARBA" id="ARBA00023098"/>
    </source>
</evidence>
<dbReference type="SUPFAM" id="SSF56214">
    <property type="entry name" value="4'-phosphopantetheinyl transferase"/>
    <property type="match status" value="1"/>
</dbReference>
<evidence type="ECO:0000256" key="2">
    <source>
        <dbReference type="ARBA" id="ARBA00022679"/>
    </source>
</evidence>
<gene>
    <name evidence="9" type="ORF">LDC_1066</name>
</gene>
<dbReference type="Pfam" id="PF01648">
    <property type="entry name" value="ACPS"/>
    <property type="match status" value="1"/>
</dbReference>
<dbReference type="InterPro" id="IPR037143">
    <property type="entry name" value="4-PPantetheinyl_Trfase_dom_sf"/>
</dbReference>
<dbReference type="GO" id="GO:0008897">
    <property type="term" value="F:holo-[acyl-carrier-protein] synthase activity"/>
    <property type="evidence" value="ECO:0007669"/>
    <property type="project" value="InterPro"/>
</dbReference>
<evidence type="ECO:0000256" key="7">
    <source>
        <dbReference type="ARBA" id="ARBA00023160"/>
    </source>
</evidence>
<comment type="caution">
    <text evidence="9">The sequence shown here is derived from an EMBL/GenBank/DDBJ whole genome shotgun (WGS) entry which is preliminary data.</text>
</comment>
<dbReference type="EMBL" id="ADZX01000389">
    <property type="protein sequence ID" value="EFK96903.1"/>
    <property type="molecule type" value="Genomic_DNA"/>
</dbReference>
<keyword evidence="4" id="KW-0276">Fatty acid metabolism</keyword>
<dbReference type="GO" id="GO:0000287">
    <property type="term" value="F:magnesium ion binding"/>
    <property type="evidence" value="ECO:0007669"/>
    <property type="project" value="InterPro"/>
</dbReference>
<evidence type="ECO:0000259" key="8">
    <source>
        <dbReference type="Pfam" id="PF01648"/>
    </source>
</evidence>
<keyword evidence="6" id="KW-0443">Lipid metabolism</keyword>
<evidence type="ECO:0000256" key="3">
    <source>
        <dbReference type="ARBA" id="ARBA00022723"/>
    </source>
</evidence>
<dbReference type="AlphaFoldDB" id="D9PHR4"/>
<dbReference type="InterPro" id="IPR004568">
    <property type="entry name" value="Ppantetheine-prot_Trfase_dom"/>
</dbReference>
<sequence length="126" mass="14578">MKIRHHVEMITLGRFKSLIEKGGETFLRRIFTAGERSYCNAIRLRHENYGARLAAKRAILKTLGFSQDPKLYRHIDIGRYPNGQPYVKLSLAFCKRFKISQAIKIEVSIAHERKYAIAAVVLMDTR</sequence>
<keyword evidence="7" id="KW-0275">Fatty acid biosynthesis</keyword>
<feature type="domain" description="4'-phosphopantetheinyl transferase" evidence="8">
    <location>
        <begin position="13"/>
        <end position="119"/>
    </location>
</feature>
<accession>D9PHR4</accession>
<dbReference type="NCBIfam" id="TIGR00556">
    <property type="entry name" value="pantethn_trn"/>
    <property type="match status" value="1"/>
</dbReference>
<keyword evidence="3" id="KW-0479">Metal-binding</keyword>
<evidence type="ECO:0000256" key="5">
    <source>
        <dbReference type="ARBA" id="ARBA00022842"/>
    </source>
</evidence>
<reference evidence="9" key="1">
    <citation type="submission" date="2010-07" db="EMBL/GenBank/DDBJ databases">
        <authorList>
            <consortium name="CONSOLIDER consortium CSD2007-00005"/>
            <person name="Guazzaroni M.-E."/>
            <person name="Richter M."/>
            <person name="Garcia-Salamanca A."/>
            <person name="Yarza P."/>
            <person name="Ferrer M."/>
        </authorList>
    </citation>
    <scope>NUCLEOTIDE SEQUENCE</scope>
</reference>
<dbReference type="InterPro" id="IPR002582">
    <property type="entry name" value="ACPS"/>
</dbReference>